<dbReference type="GO" id="GO:0007165">
    <property type="term" value="P:signal transduction"/>
    <property type="evidence" value="ECO:0007669"/>
    <property type="project" value="InterPro"/>
</dbReference>
<evidence type="ECO:0000256" key="7">
    <source>
        <dbReference type="ARBA" id="ARBA00022777"/>
    </source>
</evidence>
<reference evidence="17 18" key="1">
    <citation type="submission" date="2019-11" db="EMBL/GenBank/DDBJ databases">
        <title>Whole genome sequence of Oryza granulata.</title>
        <authorList>
            <person name="Li W."/>
        </authorList>
    </citation>
    <scope>NUCLEOTIDE SEQUENCE [LARGE SCALE GENOMIC DNA]</scope>
    <source>
        <strain evidence="18">cv. Menghai</strain>
        <tissue evidence="17">Leaf</tissue>
    </source>
</reference>
<dbReference type="OrthoDB" id="193931at2759"/>
<dbReference type="PROSITE" id="PS00108">
    <property type="entry name" value="PROTEIN_KINASE_ST"/>
    <property type="match status" value="1"/>
</dbReference>
<evidence type="ECO:0000259" key="16">
    <source>
        <dbReference type="PROSITE" id="PS50816"/>
    </source>
</evidence>
<evidence type="ECO:0000313" key="17">
    <source>
        <dbReference type="EMBL" id="KAF0907521.1"/>
    </source>
</evidence>
<dbReference type="InterPro" id="IPR011009">
    <property type="entry name" value="Kinase-like_dom_sf"/>
</dbReference>
<dbReference type="FunFam" id="1.10.510.10:FF:000571">
    <property type="entry name" value="Maternal embryonic leucine zipper kinase"/>
    <property type="match status" value="1"/>
</dbReference>
<dbReference type="AlphaFoldDB" id="A0A6G1D512"/>
<dbReference type="Proteomes" id="UP000479710">
    <property type="component" value="Unassembled WGS sequence"/>
</dbReference>
<evidence type="ECO:0000256" key="3">
    <source>
        <dbReference type="ARBA" id="ARBA00012513"/>
    </source>
</evidence>
<keyword evidence="8 13" id="KW-0067">ATP-binding</keyword>
<evidence type="ECO:0000256" key="11">
    <source>
        <dbReference type="ARBA" id="ARBA00048679"/>
    </source>
</evidence>
<evidence type="ECO:0000256" key="8">
    <source>
        <dbReference type="ARBA" id="ARBA00022840"/>
    </source>
</evidence>
<proteinExistence type="inferred from homology"/>
<evidence type="ECO:0000256" key="1">
    <source>
        <dbReference type="ARBA" id="ARBA00001936"/>
    </source>
</evidence>
<evidence type="ECO:0000256" key="5">
    <source>
        <dbReference type="ARBA" id="ARBA00022679"/>
    </source>
</evidence>
<dbReference type="Pfam" id="PF03822">
    <property type="entry name" value="NAF"/>
    <property type="match status" value="1"/>
</dbReference>
<evidence type="ECO:0000313" key="18">
    <source>
        <dbReference type="Proteomes" id="UP000479710"/>
    </source>
</evidence>
<dbReference type="CDD" id="cd14003">
    <property type="entry name" value="STKc_AMPK-like"/>
    <property type="match status" value="1"/>
</dbReference>
<comment type="cofactor">
    <cofactor evidence="1">
        <name>Mn(2+)</name>
        <dbReference type="ChEBI" id="CHEBI:29035"/>
    </cofactor>
</comment>
<sequence length="438" mass="47673">MPPSTGSVPPAASAPAGDEATGRVLLGRYELGALLGRGASAKVYLARDLLTGRDVAIKSFPNPRHGAGAGEDVRPAPIEREAAILRQLRHRHVVRLQEILATRKKVHFVLDLAAGGELFSLLDASGRMTEDLARHYFRQLISAVRYCHSRGVYHRDIKPENLLLESAGDLKVADFGLGAVADGSLHHTLCGTPAYVAPEILSRKGYHPAKVDIWSCGVVLFVLAAGYLPFNDASLVNMYRKIYAGKFRCPSWFSPELRCLVRRILDPNPATRIDTEEIINHPWFRQDASQFAMAQLMYGQDEEARFKTEFKEDMARDMTAFDILACSPGSDLSGLFGAEQGDERVFVGEPAAAVLGRVEEAGKKEGYLVTREGKRGTGPVYVKAESGGIVAKVCVFKITDAVSVVEVVKGGGAEAARFWKDRLEPAVKPPASQLSCRG</sequence>
<dbReference type="SMART" id="SM00220">
    <property type="entry name" value="S_TKc"/>
    <property type="match status" value="1"/>
</dbReference>
<accession>A0A6G1D512</accession>
<feature type="binding site" evidence="13">
    <location>
        <position position="58"/>
    </location>
    <ligand>
        <name>ATP</name>
        <dbReference type="ChEBI" id="CHEBI:30616"/>
    </ligand>
</feature>
<gene>
    <name evidence="17" type="ORF">E2562_018340</name>
</gene>
<dbReference type="PROSITE" id="PS50816">
    <property type="entry name" value="NAF"/>
    <property type="match status" value="1"/>
</dbReference>
<evidence type="ECO:0000256" key="4">
    <source>
        <dbReference type="ARBA" id="ARBA00022527"/>
    </source>
</evidence>
<dbReference type="InterPro" id="IPR017441">
    <property type="entry name" value="Protein_kinase_ATP_BS"/>
</dbReference>
<evidence type="ECO:0000256" key="13">
    <source>
        <dbReference type="PROSITE-ProRule" id="PRU10141"/>
    </source>
</evidence>
<keyword evidence="18" id="KW-1185">Reference proteome</keyword>
<dbReference type="Gene3D" id="3.30.200.20">
    <property type="entry name" value="Phosphorylase Kinase, domain 1"/>
    <property type="match status" value="1"/>
</dbReference>
<evidence type="ECO:0000259" key="15">
    <source>
        <dbReference type="PROSITE" id="PS50011"/>
    </source>
</evidence>
<comment type="similarity">
    <text evidence="2">Belongs to the protein kinase superfamily. CAMK Ser/Thr protein kinase family. SNF1 subfamily.</text>
</comment>
<dbReference type="Pfam" id="PF00069">
    <property type="entry name" value="Pkinase"/>
    <property type="match status" value="1"/>
</dbReference>
<comment type="caution">
    <text evidence="17">The sequence shown here is derived from an EMBL/GenBank/DDBJ whole genome shotgun (WGS) entry which is preliminary data.</text>
</comment>
<feature type="domain" description="NAF" evidence="16">
    <location>
        <begin position="313"/>
        <end position="337"/>
    </location>
</feature>
<dbReference type="GO" id="GO:0005524">
    <property type="term" value="F:ATP binding"/>
    <property type="evidence" value="ECO:0007669"/>
    <property type="project" value="UniProtKB-UniRule"/>
</dbReference>
<keyword evidence="4 14" id="KW-0723">Serine/threonine-protein kinase</keyword>
<dbReference type="GO" id="GO:0004674">
    <property type="term" value="F:protein serine/threonine kinase activity"/>
    <property type="evidence" value="ECO:0007669"/>
    <property type="project" value="UniProtKB-KW"/>
</dbReference>
<dbReference type="InterPro" id="IPR000719">
    <property type="entry name" value="Prot_kinase_dom"/>
</dbReference>
<dbReference type="EMBL" id="SPHZ02000007">
    <property type="protein sequence ID" value="KAF0907521.1"/>
    <property type="molecule type" value="Genomic_DNA"/>
</dbReference>
<dbReference type="EC" id="2.7.11.1" evidence="3"/>
<protein>
    <recommendedName>
        <fullName evidence="3">non-specific serine/threonine protein kinase</fullName>
        <ecNumber evidence="3">2.7.11.1</ecNumber>
    </recommendedName>
</protein>
<dbReference type="InterPro" id="IPR018451">
    <property type="entry name" value="NAF/FISL_domain"/>
</dbReference>
<evidence type="ECO:0000256" key="10">
    <source>
        <dbReference type="ARBA" id="ARBA00047899"/>
    </source>
</evidence>
<keyword evidence="5" id="KW-0808">Transferase</keyword>
<organism evidence="17 18">
    <name type="scientific">Oryza meyeriana var. granulata</name>
    <dbReference type="NCBI Taxonomy" id="110450"/>
    <lineage>
        <taxon>Eukaryota</taxon>
        <taxon>Viridiplantae</taxon>
        <taxon>Streptophyta</taxon>
        <taxon>Embryophyta</taxon>
        <taxon>Tracheophyta</taxon>
        <taxon>Spermatophyta</taxon>
        <taxon>Magnoliopsida</taxon>
        <taxon>Liliopsida</taxon>
        <taxon>Poales</taxon>
        <taxon>Poaceae</taxon>
        <taxon>BOP clade</taxon>
        <taxon>Oryzoideae</taxon>
        <taxon>Oryzeae</taxon>
        <taxon>Oryzinae</taxon>
        <taxon>Oryza</taxon>
        <taxon>Oryza meyeriana</taxon>
    </lineage>
</organism>
<dbReference type="InterPro" id="IPR008271">
    <property type="entry name" value="Ser/Thr_kinase_AS"/>
</dbReference>
<dbReference type="PROSITE" id="PS00107">
    <property type="entry name" value="PROTEIN_KINASE_ATP"/>
    <property type="match status" value="1"/>
</dbReference>
<evidence type="ECO:0000256" key="9">
    <source>
        <dbReference type="ARBA" id="ARBA00023211"/>
    </source>
</evidence>
<dbReference type="InterPro" id="IPR004041">
    <property type="entry name" value="NAF_dom"/>
</dbReference>
<dbReference type="Gene3D" id="1.10.510.10">
    <property type="entry name" value="Transferase(Phosphotransferase) domain 1"/>
    <property type="match status" value="1"/>
</dbReference>
<comment type="catalytic activity">
    <reaction evidence="11">
        <text>L-seryl-[protein] + ATP = O-phospho-L-seryl-[protein] + ADP + H(+)</text>
        <dbReference type="Rhea" id="RHEA:17989"/>
        <dbReference type="Rhea" id="RHEA-COMP:9863"/>
        <dbReference type="Rhea" id="RHEA-COMP:11604"/>
        <dbReference type="ChEBI" id="CHEBI:15378"/>
        <dbReference type="ChEBI" id="CHEBI:29999"/>
        <dbReference type="ChEBI" id="CHEBI:30616"/>
        <dbReference type="ChEBI" id="CHEBI:83421"/>
        <dbReference type="ChEBI" id="CHEBI:456216"/>
        <dbReference type="EC" id="2.7.11.1"/>
    </reaction>
</comment>
<dbReference type="SUPFAM" id="SSF56112">
    <property type="entry name" value="Protein kinase-like (PK-like)"/>
    <property type="match status" value="1"/>
</dbReference>
<dbReference type="PROSITE" id="PS50011">
    <property type="entry name" value="PROTEIN_KINASE_DOM"/>
    <property type="match status" value="1"/>
</dbReference>
<evidence type="ECO:0000256" key="14">
    <source>
        <dbReference type="RuleBase" id="RU000304"/>
    </source>
</evidence>
<evidence type="ECO:0000256" key="12">
    <source>
        <dbReference type="ARBA" id="ARBA00058225"/>
    </source>
</evidence>
<name>A0A6G1D512_9ORYZ</name>
<keyword evidence="6 13" id="KW-0547">Nucleotide-binding</keyword>
<comment type="catalytic activity">
    <reaction evidence="10">
        <text>L-threonyl-[protein] + ATP = O-phospho-L-threonyl-[protein] + ADP + H(+)</text>
        <dbReference type="Rhea" id="RHEA:46608"/>
        <dbReference type="Rhea" id="RHEA-COMP:11060"/>
        <dbReference type="Rhea" id="RHEA-COMP:11605"/>
        <dbReference type="ChEBI" id="CHEBI:15378"/>
        <dbReference type="ChEBI" id="CHEBI:30013"/>
        <dbReference type="ChEBI" id="CHEBI:30616"/>
        <dbReference type="ChEBI" id="CHEBI:61977"/>
        <dbReference type="ChEBI" id="CHEBI:456216"/>
        <dbReference type="EC" id="2.7.11.1"/>
    </reaction>
</comment>
<dbReference type="CDD" id="cd12195">
    <property type="entry name" value="CIPK_C"/>
    <property type="match status" value="1"/>
</dbReference>
<dbReference type="PANTHER" id="PTHR43895:SF151">
    <property type="entry name" value="CBL-INTERACTING SERINE_THREONINE-PROTEIN KINASE 11"/>
    <property type="match status" value="1"/>
</dbReference>
<dbReference type="Gene3D" id="3.30.310.80">
    <property type="entry name" value="Kinase associated domain 1, KA1"/>
    <property type="match status" value="1"/>
</dbReference>
<evidence type="ECO:0000256" key="6">
    <source>
        <dbReference type="ARBA" id="ARBA00022741"/>
    </source>
</evidence>
<comment type="function">
    <text evidence="12">CIPK serine-threonine protein kinases interact with CBL proteins. Binding of a CBL protein to the regulatory NAF domain of CIPK protein lead to the activation of the kinase in a calcium-dependent manner.</text>
</comment>
<keyword evidence="9" id="KW-0464">Manganese</keyword>
<keyword evidence="7" id="KW-0418">Kinase</keyword>
<dbReference type="PANTHER" id="PTHR43895">
    <property type="entry name" value="CALCIUM/CALMODULIN-DEPENDENT PROTEIN KINASE KINASE-RELATED"/>
    <property type="match status" value="1"/>
</dbReference>
<feature type="domain" description="Protein kinase" evidence="15">
    <location>
        <begin position="29"/>
        <end position="284"/>
    </location>
</feature>
<evidence type="ECO:0000256" key="2">
    <source>
        <dbReference type="ARBA" id="ARBA00006234"/>
    </source>
</evidence>